<name>A0A0W8G1X1_9ZZZZ</name>
<proteinExistence type="predicted"/>
<accession>A0A0W8G1X1</accession>
<sequence>MYLAEFMERKEMLEGVRICNGRSFAQRISGQAGEGAQT</sequence>
<dbReference type="AlphaFoldDB" id="A0A0W8G1X1"/>
<dbReference type="EMBL" id="LNQE01000356">
    <property type="protein sequence ID" value="KUG27176.1"/>
    <property type="molecule type" value="Genomic_DNA"/>
</dbReference>
<gene>
    <name evidence="1" type="ORF">ASZ90_002986</name>
</gene>
<reference evidence="1" key="1">
    <citation type="journal article" date="2015" name="Proc. Natl. Acad. Sci. U.S.A.">
        <title>Networks of energetic and metabolic interactions define dynamics in microbial communities.</title>
        <authorList>
            <person name="Embree M."/>
            <person name="Liu J.K."/>
            <person name="Al-Bassam M.M."/>
            <person name="Zengler K."/>
        </authorList>
    </citation>
    <scope>NUCLEOTIDE SEQUENCE</scope>
</reference>
<organism evidence="1">
    <name type="scientific">hydrocarbon metagenome</name>
    <dbReference type="NCBI Taxonomy" id="938273"/>
    <lineage>
        <taxon>unclassified sequences</taxon>
        <taxon>metagenomes</taxon>
        <taxon>ecological metagenomes</taxon>
    </lineage>
</organism>
<comment type="caution">
    <text evidence="1">The sequence shown here is derived from an EMBL/GenBank/DDBJ whole genome shotgun (WGS) entry which is preliminary data.</text>
</comment>
<evidence type="ECO:0000313" key="1">
    <source>
        <dbReference type="EMBL" id="KUG27176.1"/>
    </source>
</evidence>
<protein>
    <submittedName>
        <fullName evidence="1">Uncharacterized protein</fullName>
    </submittedName>
</protein>